<gene>
    <name evidence="3" type="primary">grpE</name>
    <name evidence="3" type="ORF">SPIL2461_LOCUS11150</name>
</gene>
<name>A0A812RSE0_SYMPI</name>
<reference evidence="3" key="1">
    <citation type="submission" date="2021-02" db="EMBL/GenBank/DDBJ databases">
        <authorList>
            <person name="Dougan E. K."/>
            <person name="Rhodes N."/>
            <person name="Thang M."/>
            <person name="Chan C."/>
        </authorList>
    </citation>
    <scope>NUCLEOTIDE SEQUENCE</scope>
</reference>
<sequence length="219" mass="23834">MCRTIILLVLAAGAEAVKALKGTRLASNVALNRTFDSPVPKDVSDLETTVHELLQQDATPSLANFAKQLEKIIEDEMMAAVKKVKASLQTELDGHYASGYDKCDTSMQGSTEVSTKSSTFSSAASQHSTCRKEEGEAETAKSTCDKEEADLLSEKEKLCKVVSDYNAINNGNCAKQSGETYVTYTRRLKEFYEAEEKKGIAAEEACKKATASYLEIFGT</sequence>
<evidence type="ECO:0000313" key="3">
    <source>
        <dbReference type="EMBL" id="CAE7454420.1"/>
    </source>
</evidence>
<comment type="caution">
    <text evidence="3">The sequence shown here is derived from an EMBL/GenBank/DDBJ whole genome shotgun (WGS) entry which is preliminary data.</text>
</comment>
<feature type="region of interest" description="Disordered" evidence="1">
    <location>
        <begin position="114"/>
        <end position="141"/>
    </location>
</feature>
<keyword evidence="4" id="KW-1185">Reference proteome</keyword>
<evidence type="ECO:0000256" key="2">
    <source>
        <dbReference type="SAM" id="SignalP"/>
    </source>
</evidence>
<protein>
    <submittedName>
        <fullName evidence="3">GrpE protein</fullName>
    </submittedName>
</protein>
<dbReference type="OrthoDB" id="10568839at2759"/>
<feature type="signal peptide" evidence="2">
    <location>
        <begin position="1"/>
        <end position="16"/>
    </location>
</feature>
<evidence type="ECO:0000313" key="4">
    <source>
        <dbReference type="Proteomes" id="UP000649617"/>
    </source>
</evidence>
<dbReference type="EMBL" id="CAJNIZ010021657">
    <property type="protein sequence ID" value="CAE7454420.1"/>
    <property type="molecule type" value="Genomic_DNA"/>
</dbReference>
<feature type="compositionally biased region" description="Low complexity" evidence="1">
    <location>
        <begin position="114"/>
        <end position="128"/>
    </location>
</feature>
<feature type="chain" id="PRO_5032965441" evidence="2">
    <location>
        <begin position="17"/>
        <end position="219"/>
    </location>
</feature>
<dbReference type="Proteomes" id="UP000649617">
    <property type="component" value="Unassembled WGS sequence"/>
</dbReference>
<organism evidence="3 4">
    <name type="scientific">Symbiodinium pilosum</name>
    <name type="common">Dinoflagellate</name>
    <dbReference type="NCBI Taxonomy" id="2952"/>
    <lineage>
        <taxon>Eukaryota</taxon>
        <taxon>Sar</taxon>
        <taxon>Alveolata</taxon>
        <taxon>Dinophyceae</taxon>
        <taxon>Suessiales</taxon>
        <taxon>Symbiodiniaceae</taxon>
        <taxon>Symbiodinium</taxon>
    </lineage>
</organism>
<evidence type="ECO:0000256" key="1">
    <source>
        <dbReference type="SAM" id="MobiDB-lite"/>
    </source>
</evidence>
<proteinExistence type="predicted"/>
<dbReference type="AlphaFoldDB" id="A0A812RSE0"/>
<accession>A0A812RSE0</accession>
<keyword evidence="2" id="KW-0732">Signal</keyword>